<comment type="catalytic activity">
    <reaction evidence="7">
        <text>an S-substituted L-cysteine + H2O = a thiol + pyruvate + NH4(+)</text>
        <dbReference type="Rhea" id="RHEA:18121"/>
        <dbReference type="ChEBI" id="CHEBI:15361"/>
        <dbReference type="ChEBI" id="CHEBI:15377"/>
        <dbReference type="ChEBI" id="CHEBI:28938"/>
        <dbReference type="ChEBI" id="CHEBI:29256"/>
        <dbReference type="ChEBI" id="CHEBI:58717"/>
        <dbReference type="EC" id="4.4.1.13"/>
    </reaction>
</comment>
<evidence type="ECO:0000256" key="1">
    <source>
        <dbReference type="ARBA" id="ARBA00001933"/>
    </source>
</evidence>
<keyword evidence="10" id="KW-1185">Reference proteome</keyword>
<comment type="cofactor">
    <cofactor evidence="1 8">
        <name>pyridoxal 5'-phosphate</name>
        <dbReference type="ChEBI" id="CHEBI:597326"/>
    </cofactor>
</comment>
<dbReference type="InterPro" id="IPR000277">
    <property type="entry name" value="Cys/Met-Metab_PyrdxlP-dep_enz"/>
</dbReference>
<accession>A0ABT6B2S8</accession>
<dbReference type="PANTHER" id="PTHR43500">
    <property type="entry name" value="CYSTATHIONINE BETA-LYASE-RELATED"/>
    <property type="match status" value="1"/>
</dbReference>
<keyword evidence="4" id="KW-0456">Lyase</keyword>
<dbReference type="Gene3D" id="3.40.640.10">
    <property type="entry name" value="Type I PLP-dependent aspartate aminotransferase-like (Major domain)"/>
    <property type="match status" value="1"/>
</dbReference>
<comment type="caution">
    <text evidence="9">The sequence shown here is derived from an EMBL/GenBank/DDBJ whole genome shotgun (WGS) entry which is preliminary data.</text>
</comment>
<dbReference type="Gene3D" id="3.90.1150.10">
    <property type="entry name" value="Aspartate Aminotransferase, domain 1"/>
    <property type="match status" value="1"/>
</dbReference>
<keyword evidence="9" id="KW-0032">Aminotransferase</keyword>
<comment type="similarity">
    <text evidence="2 8">Belongs to the trans-sulfuration enzymes family.</text>
</comment>
<protein>
    <submittedName>
        <fullName evidence="9">Aminotransferase class I/II-fold pyridoxal phosphate-dependent enzyme</fullName>
    </submittedName>
</protein>
<name>A0ABT6B2S8_9BURK</name>
<dbReference type="InterPro" id="IPR006233">
    <property type="entry name" value="Cys_b_lyase_bac"/>
</dbReference>
<dbReference type="RefSeq" id="WP_276268245.1">
    <property type="nucleotide sequence ID" value="NZ_JARJLM010000574.1"/>
</dbReference>
<evidence type="ECO:0000256" key="4">
    <source>
        <dbReference type="ARBA" id="ARBA00023239"/>
    </source>
</evidence>
<dbReference type="Pfam" id="PF01053">
    <property type="entry name" value="Cys_Met_Meta_PP"/>
    <property type="match status" value="1"/>
</dbReference>
<keyword evidence="3 8" id="KW-0663">Pyridoxal phosphate</keyword>
<evidence type="ECO:0000313" key="10">
    <source>
        <dbReference type="Proteomes" id="UP001216674"/>
    </source>
</evidence>
<comment type="catalytic activity">
    <reaction evidence="6">
        <text>L,L-cystathionine + H2O = L-homocysteine + pyruvate + NH4(+)</text>
        <dbReference type="Rhea" id="RHEA:13965"/>
        <dbReference type="ChEBI" id="CHEBI:15361"/>
        <dbReference type="ChEBI" id="CHEBI:15377"/>
        <dbReference type="ChEBI" id="CHEBI:28938"/>
        <dbReference type="ChEBI" id="CHEBI:58161"/>
        <dbReference type="ChEBI" id="CHEBI:58199"/>
    </reaction>
</comment>
<evidence type="ECO:0000256" key="2">
    <source>
        <dbReference type="ARBA" id="ARBA00009077"/>
    </source>
</evidence>
<dbReference type="InterPro" id="IPR015421">
    <property type="entry name" value="PyrdxlP-dep_Trfase_major"/>
</dbReference>
<comment type="pathway">
    <text evidence="5">Amino-acid biosynthesis; L-methionine biosynthesis via de novo pathway; L-homocysteine from L-cystathionine: step 1/1.</text>
</comment>
<dbReference type="GO" id="GO:0008483">
    <property type="term" value="F:transaminase activity"/>
    <property type="evidence" value="ECO:0007669"/>
    <property type="project" value="UniProtKB-KW"/>
</dbReference>
<dbReference type="PIRSF" id="PIRSF001434">
    <property type="entry name" value="CGS"/>
    <property type="match status" value="1"/>
</dbReference>
<evidence type="ECO:0000256" key="8">
    <source>
        <dbReference type="RuleBase" id="RU362118"/>
    </source>
</evidence>
<sequence length="397" mass="42632">MSQLAKPDDQTLCVQHPAVSLDGYQSFSTPVYRASTIVFDTPQAYRERAQRSPDGYTYGLSGTPTSRTLEAQLSSLNGAVRTIIVPSGQAAISALMLTVLKAGDHVLLPDNVYPPVKQFASELLVHCGVATSVYDPLDLPALERAADTERTRLIWIESPGSTSMEVSDIPAIVRIARSRGIMTGCDNTWATALYCKPLQLGVDVVAEALTKYVGGHSDLLLGSLSFADIELYGRVRRQLANLGVGVSPDDCSLALRGIETMGVRLERVGKVAADFAQKIEGRAGIAEVLHPALPTSASHALWQRDFAGSSGVFTLRLAGTSQQAVDRALGELQVFAIGASWGGTRSLIAPMSLANDRSFADMDRDAVYLRISIGLESPSDLWRDLENMLNALADPSR</sequence>
<gene>
    <name evidence="9" type="ORF">P3W85_35795</name>
</gene>
<evidence type="ECO:0000256" key="3">
    <source>
        <dbReference type="ARBA" id="ARBA00022898"/>
    </source>
</evidence>
<evidence type="ECO:0000256" key="6">
    <source>
        <dbReference type="ARBA" id="ARBA00047517"/>
    </source>
</evidence>
<reference evidence="9 10" key="1">
    <citation type="submission" date="2023-03" db="EMBL/GenBank/DDBJ databases">
        <title>Draft assemblies of triclosan tolerant bacteria isolated from returned activated sludge.</title>
        <authorList>
            <person name="Van Hamelsveld S."/>
        </authorList>
    </citation>
    <scope>NUCLEOTIDE SEQUENCE [LARGE SCALE GENOMIC DNA]</scope>
    <source>
        <strain evidence="9 10">GW210010_S58</strain>
    </source>
</reference>
<dbReference type="PROSITE" id="PS00868">
    <property type="entry name" value="CYS_MET_METAB_PP"/>
    <property type="match status" value="1"/>
</dbReference>
<dbReference type="InterPro" id="IPR015422">
    <property type="entry name" value="PyrdxlP-dep_Trfase_small"/>
</dbReference>
<dbReference type="Proteomes" id="UP001216674">
    <property type="component" value="Unassembled WGS sequence"/>
</dbReference>
<keyword evidence="9" id="KW-0808">Transferase</keyword>
<dbReference type="EMBL" id="JARJLM010000574">
    <property type="protein sequence ID" value="MDF3838256.1"/>
    <property type="molecule type" value="Genomic_DNA"/>
</dbReference>
<evidence type="ECO:0000256" key="5">
    <source>
        <dbReference type="ARBA" id="ARBA00046315"/>
    </source>
</evidence>
<dbReference type="InterPro" id="IPR054542">
    <property type="entry name" value="Cys_met_metab_PP"/>
</dbReference>
<organism evidence="9 10">
    <name type="scientific">Cupriavidus basilensis</name>
    <dbReference type="NCBI Taxonomy" id="68895"/>
    <lineage>
        <taxon>Bacteria</taxon>
        <taxon>Pseudomonadati</taxon>
        <taxon>Pseudomonadota</taxon>
        <taxon>Betaproteobacteria</taxon>
        <taxon>Burkholderiales</taxon>
        <taxon>Burkholderiaceae</taxon>
        <taxon>Cupriavidus</taxon>
    </lineage>
</organism>
<proteinExistence type="inferred from homology"/>
<evidence type="ECO:0000313" key="9">
    <source>
        <dbReference type="EMBL" id="MDF3838256.1"/>
    </source>
</evidence>
<dbReference type="PANTHER" id="PTHR43500:SF1">
    <property type="entry name" value="CYSTATHIONINE BETA-LYASE-RELATED"/>
    <property type="match status" value="1"/>
</dbReference>
<evidence type="ECO:0000256" key="7">
    <source>
        <dbReference type="ARBA" id="ARBA00047625"/>
    </source>
</evidence>
<dbReference type="InterPro" id="IPR015424">
    <property type="entry name" value="PyrdxlP-dep_Trfase"/>
</dbReference>
<dbReference type="SUPFAM" id="SSF53383">
    <property type="entry name" value="PLP-dependent transferases"/>
    <property type="match status" value="1"/>
</dbReference>